<dbReference type="Gene3D" id="3.30.2430.10">
    <property type="entry name" value="phosphothreonine lyase"/>
    <property type="match status" value="1"/>
</dbReference>
<comment type="subcellular location">
    <subcellularLocation>
        <location evidence="1">Secreted</location>
    </subcellularLocation>
</comment>
<keyword evidence="5" id="KW-0456">Lyase</keyword>
<sequence length="128" mass="14361">MSADLEVFFRVSLGAQFTIYAKPDRADNTYSPEYMGKMRGMISSIEQELKSAGVEQSNHRPDSDVAPEHWTYASYRNEHKSNRAGSSNQHKNLEAEPFFQLVSFSDSASGSSRSGTEHQTLLSPPWAR</sequence>
<protein>
    <submittedName>
        <fullName evidence="7">Type III effector</fullName>
    </submittedName>
</protein>
<evidence type="ECO:0000256" key="4">
    <source>
        <dbReference type="ARBA" id="ARBA00023026"/>
    </source>
</evidence>
<keyword evidence="3" id="KW-0964">Secreted</keyword>
<proteinExistence type="inferred from homology"/>
<evidence type="ECO:0000313" key="8">
    <source>
        <dbReference type="Proteomes" id="UP000003811"/>
    </source>
</evidence>
<keyword evidence="4" id="KW-0843">Virulence</keyword>
<organism evidence="7 8">
    <name type="scientific">Pseudomonas syringae pv. maculicola str. ES4326</name>
    <dbReference type="NCBI Taxonomy" id="629265"/>
    <lineage>
        <taxon>Bacteria</taxon>
        <taxon>Pseudomonadati</taxon>
        <taxon>Pseudomonadota</taxon>
        <taxon>Gammaproteobacteria</taxon>
        <taxon>Pseudomonadales</taxon>
        <taxon>Pseudomonadaceae</taxon>
        <taxon>Pseudomonas</taxon>
    </lineage>
</organism>
<evidence type="ECO:0000256" key="2">
    <source>
        <dbReference type="ARBA" id="ARBA00009168"/>
    </source>
</evidence>
<feature type="region of interest" description="Disordered" evidence="6">
    <location>
        <begin position="51"/>
        <end position="92"/>
    </location>
</feature>
<gene>
    <name evidence="7" type="ORF">PMA4326_003980</name>
</gene>
<dbReference type="Proteomes" id="UP000003811">
    <property type="component" value="Chromosome"/>
</dbReference>
<feature type="compositionally biased region" description="Basic and acidic residues" evidence="6">
    <location>
        <begin position="57"/>
        <end position="67"/>
    </location>
</feature>
<evidence type="ECO:0000256" key="3">
    <source>
        <dbReference type="ARBA" id="ARBA00022525"/>
    </source>
</evidence>
<dbReference type="InterPro" id="IPR003519">
    <property type="entry name" value="OspF/SpvC"/>
</dbReference>
<evidence type="ECO:0000256" key="5">
    <source>
        <dbReference type="ARBA" id="ARBA00023239"/>
    </source>
</evidence>
<feature type="region of interest" description="Disordered" evidence="6">
    <location>
        <begin position="105"/>
        <end position="128"/>
    </location>
</feature>
<comment type="similarity">
    <text evidence="2">Belongs to the phosphothreonine lyase family.</text>
</comment>
<dbReference type="EMBL" id="CP047260">
    <property type="protein sequence ID" value="QHF00146.1"/>
    <property type="molecule type" value="Genomic_DNA"/>
</dbReference>
<feature type="compositionally biased region" description="Low complexity" evidence="6">
    <location>
        <begin position="105"/>
        <end position="114"/>
    </location>
</feature>
<dbReference type="GO" id="GO:0005576">
    <property type="term" value="C:extracellular region"/>
    <property type="evidence" value="ECO:0007669"/>
    <property type="project" value="UniProtKB-SubCell"/>
</dbReference>
<name>A0A8T8C954_PSEYM</name>
<evidence type="ECO:0000256" key="6">
    <source>
        <dbReference type="SAM" id="MobiDB-lite"/>
    </source>
</evidence>
<dbReference type="InterPro" id="IPR038498">
    <property type="entry name" value="OspF/SpvC_sf"/>
</dbReference>
<evidence type="ECO:0000256" key="1">
    <source>
        <dbReference type="ARBA" id="ARBA00004613"/>
    </source>
</evidence>
<dbReference type="Pfam" id="PF03536">
    <property type="entry name" value="VRP3"/>
    <property type="match status" value="1"/>
</dbReference>
<evidence type="ECO:0000313" key="7">
    <source>
        <dbReference type="EMBL" id="QHF00146.1"/>
    </source>
</evidence>
<reference evidence="7 8" key="1">
    <citation type="journal article" date="2011" name="PLoS Pathog.">
        <title>Dynamic evolution of pathogenicity revealed by sequencing and comparative genomics of 19 Pseudomonas syringae isolates.</title>
        <authorList>
            <person name="Baltrus D.A."/>
            <person name="Nishimura M.T."/>
            <person name="Romanchuk A."/>
            <person name="Chang J.H."/>
            <person name="Mukhtar M.S."/>
            <person name="Cherkis K."/>
            <person name="Roach J."/>
            <person name="Grant S.R."/>
            <person name="Jones C.D."/>
            <person name="Dangl J.L."/>
        </authorList>
    </citation>
    <scope>NUCLEOTIDE SEQUENCE [LARGE SCALE GENOMIC DNA]</scope>
    <source>
        <strain evidence="7 8">ES4326</strain>
    </source>
</reference>
<dbReference type="AlphaFoldDB" id="A0A8T8C954"/>
<dbReference type="GO" id="GO:0016829">
    <property type="term" value="F:lyase activity"/>
    <property type="evidence" value="ECO:0007669"/>
    <property type="project" value="UniProtKB-KW"/>
</dbReference>
<accession>A0A8T8C954</accession>